<feature type="transmembrane region" description="Helical" evidence="7">
    <location>
        <begin position="357"/>
        <end position="376"/>
    </location>
</feature>
<comment type="subcellular location">
    <subcellularLocation>
        <location evidence="1">Membrane</location>
        <topology evidence="1">Multi-pass membrane protein</topology>
    </subcellularLocation>
</comment>
<feature type="transmembrane region" description="Helical" evidence="7">
    <location>
        <begin position="449"/>
        <end position="470"/>
    </location>
</feature>
<reference evidence="9 10" key="1">
    <citation type="journal article" date="2023" name="G3 (Bethesda)">
        <title>A chromosome-level genome assembly of Zasmidium syzygii isolated from banana leaves.</title>
        <authorList>
            <person name="van Westerhoven A.C."/>
            <person name="Mehrabi R."/>
            <person name="Talebi R."/>
            <person name="Steentjes M.B.F."/>
            <person name="Corcolon B."/>
            <person name="Chong P.A."/>
            <person name="Kema G.H.J."/>
            <person name="Seidl M.F."/>
        </authorList>
    </citation>
    <scope>NUCLEOTIDE SEQUENCE [LARGE SCALE GENOMIC DNA]</scope>
    <source>
        <strain evidence="9 10">P124</strain>
    </source>
</reference>
<dbReference type="PANTHER" id="PTHR43791">
    <property type="entry name" value="PERMEASE-RELATED"/>
    <property type="match status" value="1"/>
</dbReference>
<dbReference type="EMBL" id="JAXOVC010000007">
    <property type="protein sequence ID" value="KAK4499720.1"/>
    <property type="molecule type" value="Genomic_DNA"/>
</dbReference>
<proteinExistence type="predicted"/>
<evidence type="ECO:0000256" key="3">
    <source>
        <dbReference type="ARBA" id="ARBA00022692"/>
    </source>
</evidence>
<feature type="transmembrane region" description="Helical" evidence="7">
    <location>
        <begin position="416"/>
        <end position="437"/>
    </location>
</feature>
<feature type="transmembrane region" description="Helical" evidence="7">
    <location>
        <begin position="222"/>
        <end position="242"/>
    </location>
</feature>
<accession>A0ABR0EEJ5</accession>
<evidence type="ECO:0000256" key="2">
    <source>
        <dbReference type="ARBA" id="ARBA00022448"/>
    </source>
</evidence>
<dbReference type="InterPro" id="IPR011701">
    <property type="entry name" value="MFS"/>
</dbReference>
<feature type="compositionally biased region" description="Basic and acidic residues" evidence="6">
    <location>
        <begin position="9"/>
        <end position="21"/>
    </location>
</feature>
<name>A0ABR0EEJ5_ZASCE</name>
<dbReference type="InterPro" id="IPR036259">
    <property type="entry name" value="MFS_trans_sf"/>
</dbReference>
<evidence type="ECO:0000256" key="4">
    <source>
        <dbReference type="ARBA" id="ARBA00022989"/>
    </source>
</evidence>
<keyword evidence="2" id="KW-0813">Transport</keyword>
<feature type="transmembrane region" description="Helical" evidence="7">
    <location>
        <begin position="327"/>
        <end position="345"/>
    </location>
</feature>
<dbReference type="Pfam" id="PF07690">
    <property type="entry name" value="MFS_1"/>
    <property type="match status" value="1"/>
</dbReference>
<feature type="transmembrane region" description="Helical" evidence="7">
    <location>
        <begin position="100"/>
        <end position="121"/>
    </location>
</feature>
<evidence type="ECO:0000256" key="5">
    <source>
        <dbReference type="ARBA" id="ARBA00023136"/>
    </source>
</evidence>
<feature type="transmembrane region" description="Helical" evidence="7">
    <location>
        <begin position="157"/>
        <end position="176"/>
    </location>
</feature>
<feature type="domain" description="Major facilitator superfamily (MFS) profile" evidence="8">
    <location>
        <begin position="62"/>
        <end position="471"/>
    </location>
</feature>
<evidence type="ECO:0000256" key="1">
    <source>
        <dbReference type="ARBA" id="ARBA00004141"/>
    </source>
</evidence>
<dbReference type="InterPro" id="IPR020846">
    <property type="entry name" value="MFS_dom"/>
</dbReference>
<dbReference type="PANTHER" id="PTHR43791:SF9">
    <property type="entry name" value="MAJOR FACILITATOR-TYPE TRANSPORTER HXNP"/>
    <property type="match status" value="1"/>
</dbReference>
<keyword evidence="3 7" id="KW-0812">Transmembrane</keyword>
<evidence type="ECO:0000313" key="10">
    <source>
        <dbReference type="Proteomes" id="UP001305779"/>
    </source>
</evidence>
<feature type="transmembrane region" description="Helical" evidence="7">
    <location>
        <begin position="285"/>
        <end position="307"/>
    </location>
</feature>
<protein>
    <recommendedName>
        <fullName evidence="8">Major facilitator superfamily (MFS) profile domain-containing protein</fullName>
    </recommendedName>
</protein>
<dbReference type="Gene3D" id="1.20.1250.20">
    <property type="entry name" value="MFS general substrate transporter like domains"/>
    <property type="match status" value="2"/>
</dbReference>
<keyword evidence="10" id="KW-1185">Reference proteome</keyword>
<evidence type="ECO:0000256" key="6">
    <source>
        <dbReference type="SAM" id="MobiDB-lite"/>
    </source>
</evidence>
<keyword evidence="5 7" id="KW-0472">Membrane</keyword>
<dbReference type="PROSITE" id="PS50850">
    <property type="entry name" value="MFS"/>
    <property type="match status" value="1"/>
</dbReference>
<gene>
    <name evidence="9" type="ORF">PRZ48_010238</name>
</gene>
<dbReference type="SUPFAM" id="SSF103473">
    <property type="entry name" value="MFS general substrate transporter"/>
    <property type="match status" value="1"/>
</dbReference>
<keyword evidence="4 7" id="KW-1133">Transmembrane helix</keyword>
<evidence type="ECO:0000259" key="8">
    <source>
        <dbReference type="PROSITE" id="PS50850"/>
    </source>
</evidence>
<organism evidence="9 10">
    <name type="scientific">Zasmidium cellare</name>
    <name type="common">Wine cellar mold</name>
    <name type="synonym">Racodium cellare</name>
    <dbReference type="NCBI Taxonomy" id="395010"/>
    <lineage>
        <taxon>Eukaryota</taxon>
        <taxon>Fungi</taxon>
        <taxon>Dikarya</taxon>
        <taxon>Ascomycota</taxon>
        <taxon>Pezizomycotina</taxon>
        <taxon>Dothideomycetes</taxon>
        <taxon>Dothideomycetidae</taxon>
        <taxon>Mycosphaerellales</taxon>
        <taxon>Mycosphaerellaceae</taxon>
        <taxon>Zasmidium</taxon>
    </lineage>
</organism>
<feature type="transmembrane region" description="Helical" evidence="7">
    <location>
        <begin position="382"/>
        <end position="404"/>
    </location>
</feature>
<feature type="region of interest" description="Disordered" evidence="6">
    <location>
        <begin position="1"/>
        <end position="21"/>
    </location>
</feature>
<sequence>MSSSTSLENAHDPIHSHGKDGQETKVIVKDHTIPSIHDGEIREIIVDDSVQRSIVRKLDTRLLPLLSFMYLFNAIDRNNLGNAKTDSLLEDLHMTETQYSLTLVLFYVTFCGFDVPANMLLKRSTGKIMLPSMMLAWGSVTLLQCAARNWAGLLACRLFMGLFEAGFMAGVVYYLTTFYRRNELALRISLFYGSATIAGAFSGLIAYGVFQIRHTTVPGWKFLMIVEGGCTVLLAAFACWYLPADVKRCDWFSDAERLVAEDRMLRDSSTVVNEDFSFKKSFMQLLHWTTVCNALIGVSYGSAAATVGNWIPVLVKSLSYSTVKTNLYTVAPYCVGTVVLLVLSFSSDHFRERSLHLTTAMLITLCGFIILATVDVTKHQAVGYFACFLLTAGAFVPSCIFHAWHNNNHVSENGRATVTGFMVGAANSGGIVSSLSFKANTAPRYLPALISGAALQGAGIVLVLGLGTWYRWDNRRRDKAAGRKFRPEEIDTAALTGDYDDAEWRWTA</sequence>
<evidence type="ECO:0000256" key="7">
    <source>
        <dbReference type="SAM" id="Phobius"/>
    </source>
</evidence>
<dbReference type="Proteomes" id="UP001305779">
    <property type="component" value="Unassembled WGS sequence"/>
</dbReference>
<comment type="caution">
    <text evidence="9">The sequence shown here is derived from an EMBL/GenBank/DDBJ whole genome shotgun (WGS) entry which is preliminary data.</text>
</comment>
<feature type="transmembrane region" description="Helical" evidence="7">
    <location>
        <begin position="133"/>
        <end position="151"/>
    </location>
</feature>
<feature type="transmembrane region" description="Helical" evidence="7">
    <location>
        <begin position="188"/>
        <end position="210"/>
    </location>
</feature>
<evidence type="ECO:0000313" key="9">
    <source>
        <dbReference type="EMBL" id="KAK4499720.1"/>
    </source>
</evidence>